<feature type="compositionally biased region" description="Basic and acidic residues" evidence="1">
    <location>
        <begin position="21"/>
        <end position="36"/>
    </location>
</feature>
<proteinExistence type="predicted"/>
<dbReference type="OMA" id="MKYKSPQ"/>
<gene>
    <name evidence="2" type="ORF">KXV57_004643</name>
</gene>
<dbReference type="AlphaFoldDB" id="A0A229YCW8"/>
<evidence type="ECO:0000313" key="2">
    <source>
        <dbReference type="EMBL" id="KAH1911241.1"/>
    </source>
</evidence>
<feature type="region of interest" description="Disordered" evidence="1">
    <location>
        <begin position="1"/>
        <end position="119"/>
    </location>
</feature>
<reference evidence="2" key="1">
    <citation type="submission" date="2021-08" db="EMBL/GenBank/DDBJ databases">
        <title>Global Aspergillus fumigatus from environmental and clinical sources.</title>
        <authorList>
            <person name="Barber A."/>
            <person name="Sae-Ong T."/>
        </authorList>
    </citation>
    <scope>NUCLEOTIDE SEQUENCE</scope>
    <source>
        <strain evidence="2">NRZ-2016-071</strain>
    </source>
</reference>
<evidence type="ECO:0000256" key="1">
    <source>
        <dbReference type="SAM" id="MobiDB-lite"/>
    </source>
</evidence>
<organism evidence="2 3">
    <name type="scientific">Aspergillus fumigatus</name>
    <name type="common">Neosartorya fumigata</name>
    <dbReference type="NCBI Taxonomy" id="746128"/>
    <lineage>
        <taxon>Eukaryota</taxon>
        <taxon>Fungi</taxon>
        <taxon>Dikarya</taxon>
        <taxon>Ascomycota</taxon>
        <taxon>Pezizomycotina</taxon>
        <taxon>Eurotiomycetes</taxon>
        <taxon>Eurotiomycetidae</taxon>
        <taxon>Eurotiales</taxon>
        <taxon>Aspergillaceae</taxon>
        <taxon>Aspergillus</taxon>
        <taxon>Aspergillus subgen. Fumigati</taxon>
    </lineage>
</organism>
<dbReference type="GO" id="GO:0006281">
    <property type="term" value="P:DNA repair"/>
    <property type="evidence" value="ECO:0007669"/>
    <property type="project" value="InterPro"/>
</dbReference>
<protein>
    <submittedName>
        <fullName evidence="2">Uncharacterized protein</fullName>
    </submittedName>
</protein>
<feature type="compositionally biased region" description="Acidic residues" evidence="1">
    <location>
        <begin position="96"/>
        <end position="109"/>
    </location>
</feature>
<dbReference type="InterPro" id="IPR011257">
    <property type="entry name" value="DNA_glycosylase"/>
</dbReference>
<dbReference type="Proteomes" id="UP000813423">
    <property type="component" value="Unassembled WGS sequence"/>
</dbReference>
<accession>A0A229YCW8</accession>
<name>A0A229YCW8_ASPFM</name>
<sequence>MKYKSPAVEDYETDGSPVPAAEKRKRDQKIHETSDRDDSEQPPNKVSKSASEESSSKNENKADPNLNSKGWNKDNKGKQGLGVKTAAKQNQKHDEEDGLEGAEGQFEDEEHAKPSESPKVHKIIEEFGRQPLEGTSLAKGPLIASPETVLAMVLDAMLKSRPISHDLSQRAVTELIDEGYHDIKKLGESSWEERTMVLKDGGYNRYREQGATNLGDLADFVNGQYDGDLNNLLKKAGNDRKRTRDLIKGIKGLGDLGVDIFLNNVQCVWPSMAPFLDARSLKTAEELGIGTDLEAIYESLNRDPMRMSRLANGLSHVRLDKKQQEVQEV</sequence>
<feature type="compositionally biased region" description="Basic and acidic residues" evidence="1">
    <location>
        <begin position="110"/>
        <end position="119"/>
    </location>
</feature>
<dbReference type="EMBL" id="JAIBSC010000003">
    <property type="protein sequence ID" value="KAH1911241.1"/>
    <property type="molecule type" value="Genomic_DNA"/>
</dbReference>
<evidence type="ECO:0000313" key="3">
    <source>
        <dbReference type="Proteomes" id="UP000813423"/>
    </source>
</evidence>
<comment type="caution">
    <text evidence="2">The sequence shown here is derived from an EMBL/GenBank/DDBJ whole genome shotgun (WGS) entry which is preliminary data.</text>
</comment>
<dbReference type="GO" id="GO:0003824">
    <property type="term" value="F:catalytic activity"/>
    <property type="evidence" value="ECO:0007669"/>
    <property type="project" value="InterPro"/>
</dbReference>
<feature type="compositionally biased region" description="Basic and acidic residues" evidence="1">
    <location>
        <begin position="50"/>
        <end position="62"/>
    </location>
</feature>
<dbReference type="SUPFAM" id="SSF48150">
    <property type="entry name" value="DNA-glycosylase"/>
    <property type="match status" value="1"/>
</dbReference>